<dbReference type="VEuPathDB" id="VectorBase:CPIJ017408"/>
<dbReference type="GO" id="GO:0000724">
    <property type="term" value="P:double-strand break repair via homologous recombination"/>
    <property type="evidence" value="ECO:0007669"/>
    <property type="project" value="TreeGrafter"/>
</dbReference>
<dbReference type="EnsemblMetazoa" id="CPIJ017408-RA">
    <property type="protein sequence ID" value="CPIJ017408-PA"/>
    <property type="gene ID" value="CPIJ017408"/>
</dbReference>
<dbReference type="HOGENOM" id="CLU_475892_0_0_1"/>
<dbReference type="GO" id="GO:0000723">
    <property type="term" value="P:telomere maintenance"/>
    <property type="evidence" value="ECO:0007669"/>
    <property type="project" value="TreeGrafter"/>
</dbReference>
<dbReference type="OrthoDB" id="8117402at2759"/>
<dbReference type="eggNOG" id="KOG1721">
    <property type="taxonomic scope" value="Eukaryota"/>
</dbReference>
<dbReference type="GO" id="GO:0008270">
    <property type="term" value="F:zinc ion binding"/>
    <property type="evidence" value="ECO:0007669"/>
    <property type="project" value="UniProtKB-KW"/>
</dbReference>
<dbReference type="VEuPathDB" id="VectorBase:CQUJHB005636"/>
<sequence length="573" mass="64253">MVYQLVLVMTVSPLDQSKLKAPQSATNRGRRAADPGSTTCHAFEVVILSADFENSEPQLWHMAPYGTTSRPSAGTVGEPRRLVIIKVTTSDMYLNKKQSINKACEIAESGADDPIRSPSVSRQRDGVDRVNECIRIRTKNAAEVDGPNLVEIVRRPVTPFLLDMQHRRTSSATRSADSHHDHTLKDVEGKRQLDEVTFRNFVCDIPQDKSIVRIATRKARKRRNPIVKPTFVEALDLLAQAEVHARFEPHKFNLCKRSFLDGTTIKEHVQQFHSLEPTDTSCVVCGKLCKNHNALLKHEHSRERSSYGTHCCSKCGKSFHNKARLKRHMHTGTKPRKGFGSNPKKLRNRADRGPEKSLTEFLDLVIWSKEHGREPGVSQPGSTVATSLVEGESFDKRCGILSIHKNLFRMNPIKPQTVADELQLDEGDVQQKVQNFAAEKLTGNQKQPKFPLIRPRIEVIEQLSRFPVLGEVGAGGGGPADITKVLKLENTIEQCVLWEVFGKPSRRGSDQHQQHPYETGKGKQVKLTTHVTRRALDIGTSPAQFRPRHPYEWTCTAGNDLLRTICCKPKPSA</sequence>
<dbReference type="EMBL" id="DS232753">
    <property type="protein sequence ID" value="EDS45418.1"/>
    <property type="molecule type" value="Genomic_DNA"/>
</dbReference>
<accession>B0XDE0</accession>
<name>B0XDE0_CULQU</name>
<keyword evidence="1" id="KW-0862">Zinc</keyword>
<evidence type="ECO:0000313" key="4">
    <source>
        <dbReference type="EMBL" id="EDS45418.1"/>
    </source>
</evidence>
<dbReference type="GO" id="GO:0006303">
    <property type="term" value="P:double-strand break repair via nonhomologous end joining"/>
    <property type="evidence" value="ECO:0007669"/>
    <property type="project" value="TreeGrafter"/>
</dbReference>
<evidence type="ECO:0000313" key="6">
    <source>
        <dbReference type="Proteomes" id="UP000002320"/>
    </source>
</evidence>
<dbReference type="GO" id="GO:0035861">
    <property type="term" value="C:site of double-strand break"/>
    <property type="evidence" value="ECO:0007669"/>
    <property type="project" value="TreeGrafter"/>
</dbReference>
<dbReference type="GO" id="GO:0007095">
    <property type="term" value="P:mitotic G2 DNA damage checkpoint signaling"/>
    <property type="evidence" value="ECO:0007669"/>
    <property type="project" value="TreeGrafter"/>
</dbReference>
<reference evidence="4" key="1">
    <citation type="submission" date="2007-03" db="EMBL/GenBank/DDBJ databases">
        <title>Annotation of Culex pipiens quinquefasciatus.</title>
        <authorList>
            <consortium name="The Broad Institute Genome Sequencing Platform"/>
            <person name="Atkinson P.W."/>
            <person name="Hemingway J."/>
            <person name="Christensen B.M."/>
            <person name="Higgs S."/>
            <person name="Kodira C."/>
            <person name="Hannick L."/>
            <person name="Megy K."/>
            <person name="O'Leary S."/>
            <person name="Pearson M."/>
            <person name="Haas B.J."/>
            <person name="Mauceli E."/>
            <person name="Wortman J.R."/>
            <person name="Lee N.H."/>
            <person name="Guigo R."/>
            <person name="Stanke M."/>
            <person name="Alvarado L."/>
            <person name="Amedeo P."/>
            <person name="Antoine C.H."/>
            <person name="Arensburger P."/>
            <person name="Bidwell S.L."/>
            <person name="Crawford M."/>
            <person name="Camaro F."/>
            <person name="Devon K."/>
            <person name="Engels R."/>
            <person name="Hammond M."/>
            <person name="Howarth C."/>
            <person name="Koehrsen M."/>
            <person name="Lawson D."/>
            <person name="Montgomery P."/>
            <person name="Nene V."/>
            <person name="Nusbaum C."/>
            <person name="Puiu D."/>
            <person name="Romero-Severson J."/>
            <person name="Severson D.W."/>
            <person name="Shumway M."/>
            <person name="Sisk P."/>
            <person name="Stolte C."/>
            <person name="Zeng Q."/>
            <person name="Eisenstadt E."/>
            <person name="Fraser-Liggett C."/>
            <person name="Strausberg R."/>
            <person name="Galagan J."/>
            <person name="Birren B."/>
            <person name="Collins F.H."/>
        </authorList>
    </citation>
    <scope>NUCLEOTIDE SEQUENCE [LARGE SCALE GENOMIC DNA]</scope>
    <source>
        <strain evidence="4">JHB</strain>
    </source>
</reference>
<dbReference type="AlphaFoldDB" id="B0XDE0"/>
<proteinExistence type="predicted"/>
<dbReference type="GO" id="GO:0030870">
    <property type="term" value="C:Mre11 complex"/>
    <property type="evidence" value="ECO:0007669"/>
    <property type="project" value="TreeGrafter"/>
</dbReference>
<dbReference type="InParanoid" id="B0XDE0"/>
<evidence type="ECO:0000256" key="1">
    <source>
        <dbReference type="PROSITE-ProRule" id="PRU00042"/>
    </source>
</evidence>
<dbReference type="GO" id="GO:0000014">
    <property type="term" value="F:single-stranded DNA endodeoxyribonuclease activity"/>
    <property type="evidence" value="ECO:0007669"/>
    <property type="project" value="TreeGrafter"/>
</dbReference>
<dbReference type="InterPro" id="IPR029052">
    <property type="entry name" value="Metallo-depent_PP-like"/>
</dbReference>
<feature type="region of interest" description="Disordered" evidence="2">
    <location>
        <begin position="330"/>
        <end position="354"/>
    </location>
</feature>
<dbReference type="eggNOG" id="KOG2310">
    <property type="taxonomic scope" value="Eukaryota"/>
</dbReference>
<dbReference type="Proteomes" id="UP000002320">
    <property type="component" value="Unassembled WGS sequence"/>
</dbReference>
<dbReference type="GO" id="GO:0042138">
    <property type="term" value="P:meiotic DNA double-strand break formation"/>
    <property type="evidence" value="ECO:0007669"/>
    <property type="project" value="TreeGrafter"/>
</dbReference>
<dbReference type="Gene3D" id="3.60.21.10">
    <property type="match status" value="1"/>
</dbReference>
<feature type="domain" description="C2H2-type" evidence="3">
    <location>
        <begin position="310"/>
        <end position="335"/>
    </location>
</feature>
<dbReference type="GO" id="GO:0097552">
    <property type="term" value="P:mitochondrial double-strand break repair via homologous recombination"/>
    <property type="evidence" value="ECO:0007669"/>
    <property type="project" value="TreeGrafter"/>
</dbReference>
<evidence type="ECO:0000313" key="5">
    <source>
        <dbReference type="EnsemblMetazoa" id="CPIJ017408-PA"/>
    </source>
</evidence>
<dbReference type="InterPro" id="IPR013087">
    <property type="entry name" value="Znf_C2H2_type"/>
</dbReference>
<keyword evidence="1" id="KW-0479">Metal-binding</keyword>
<gene>
    <name evidence="5" type="primary">6051180</name>
    <name evidence="4" type="ORF">CpipJ_CPIJ017408</name>
</gene>
<reference evidence="5" key="2">
    <citation type="submission" date="2020-05" db="UniProtKB">
        <authorList>
            <consortium name="EnsemblMetazoa"/>
        </authorList>
    </citation>
    <scope>IDENTIFICATION</scope>
    <source>
        <strain evidence="5">JHB</strain>
    </source>
</reference>
<dbReference type="PANTHER" id="PTHR10139:SF1">
    <property type="entry name" value="DOUBLE-STRAND BREAK REPAIR PROTEIN MRE11"/>
    <property type="match status" value="1"/>
</dbReference>
<dbReference type="GO" id="GO:0031573">
    <property type="term" value="P:mitotic intra-S DNA damage checkpoint signaling"/>
    <property type="evidence" value="ECO:0007669"/>
    <property type="project" value="TreeGrafter"/>
</dbReference>
<protein>
    <submittedName>
        <fullName evidence="4 5">Zinc finger protein</fullName>
    </submittedName>
</protein>
<dbReference type="KEGG" id="cqu:CpipJ_CPIJ017408"/>
<keyword evidence="1" id="KW-0863">Zinc-finger</keyword>
<evidence type="ECO:0000259" key="3">
    <source>
        <dbReference type="PROSITE" id="PS50157"/>
    </source>
</evidence>
<dbReference type="PROSITE" id="PS50157">
    <property type="entry name" value="ZINC_FINGER_C2H2_2"/>
    <property type="match status" value="1"/>
</dbReference>
<organism>
    <name type="scientific">Culex quinquefasciatus</name>
    <name type="common">Southern house mosquito</name>
    <name type="synonym">Culex pungens</name>
    <dbReference type="NCBI Taxonomy" id="7176"/>
    <lineage>
        <taxon>Eukaryota</taxon>
        <taxon>Metazoa</taxon>
        <taxon>Ecdysozoa</taxon>
        <taxon>Arthropoda</taxon>
        <taxon>Hexapoda</taxon>
        <taxon>Insecta</taxon>
        <taxon>Pterygota</taxon>
        <taxon>Neoptera</taxon>
        <taxon>Endopterygota</taxon>
        <taxon>Diptera</taxon>
        <taxon>Nematocera</taxon>
        <taxon>Culicoidea</taxon>
        <taxon>Culicidae</taxon>
        <taxon>Culicinae</taxon>
        <taxon>Culicini</taxon>
        <taxon>Culex</taxon>
        <taxon>Culex</taxon>
    </lineage>
</organism>
<evidence type="ECO:0000256" key="2">
    <source>
        <dbReference type="SAM" id="MobiDB-lite"/>
    </source>
</evidence>
<dbReference type="PANTHER" id="PTHR10139">
    <property type="entry name" value="DOUBLE-STRAND BREAK REPAIR PROTEIN MRE11"/>
    <property type="match status" value="1"/>
</dbReference>
<keyword evidence="6" id="KW-1185">Reference proteome</keyword>